<dbReference type="InterPro" id="IPR006059">
    <property type="entry name" value="SBP"/>
</dbReference>
<dbReference type="SUPFAM" id="SSF53850">
    <property type="entry name" value="Periplasmic binding protein-like II"/>
    <property type="match status" value="1"/>
</dbReference>
<accession>A0AB34S7T0</accession>
<dbReference type="PROSITE" id="PS51257">
    <property type="entry name" value="PROKAR_LIPOPROTEIN"/>
    <property type="match status" value="1"/>
</dbReference>
<sequence length="440" mass="48704">MRKGVILSMVAALSLGLLAGCSGGSSSKTSKEAASKDDVKVWVQFSDETAEGKAWEQVVQNFNKKYKGKYKVVTEYIPRSGSGGGYEDKVNAAITTNSLPDVITLDGPNTAAYAKSKVITPLDDYLKDNNMGDVLDSIKQQGTYDGKFYAFGYSESNVGIYYNKKMFKEAGIDESSLPTLKKPWTWDEFKAVSKKLKDHFKEAAIDFRLNSNDEMLPYAYMPLIWSNGGSVVNEDGTKAEGYFNSKESTQAVQFIQDLVKEGYTTVSPVEKGFETGQYPMVLSGSWTIADLQTNYKDIDFGILPYPVSNKTKKLVSPSGSWQLAVTTKSNKKDAAAEFVKFATNTESSEILSLGNSVLPIRKSTIENIKDKVSEPMRFLMEQNAATAHARPVVVAYPQVSRSFQQAMQDISYYEENPDVQKVLDSRAKEMQTAIDDSLKK</sequence>
<evidence type="ECO:0000256" key="4">
    <source>
        <dbReference type="ARBA" id="ARBA00023139"/>
    </source>
</evidence>
<dbReference type="PANTHER" id="PTHR43649">
    <property type="entry name" value="ARABINOSE-BINDING PROTEIN-RELATED"/>
    <property type="match status" value="1"/>
</dbReference>
<dbReference type="AlphaFoldDB" id="A0AB34S7T0"/>
<evidence type="ECO:0000256" key="6">
    <source>
        <dbReference type="SAM" id="SignalP"/>
    </source>
</evidence>
<protein>
    <submittedName>
        <fullName evidence="7">Sugar ABC transporter substrate-binding protein</fullName>
    </submittedName>
</protein>
<evidence type="ECO:0000256" key="1">
    <source>
        <dbReference type="ARBA" id="ARBA00022475"/>
    </source>
</evidence>
<name>A0AB34S7T0_STRGN</name>
<evidence type="ECO:0000256" key="3">
    <source>
        <dbReference type="ARBA" id="ARBA00023136"/>
    </source>
</evidence>
<evidence type="ECO:0000313" key="8">
    <source>
        <dbReference type="Proteomes" id="UP000033375"/>
    </source>
</evidence>
<dbReference type="EMBL" id="JYGN01000007">
    <property type="protein sequence ID" value="KJQ63455.1"/>
    <property type="molecule type" value="Genomic_DNA"/>
</dbReference>
<evidence type="ECO:0000313" key="7">
    <source>
        <dbReference type="EMBL" id="KJQ63455.1"/>
    </source>
</evidence>
<evidence type="ECO:0000256" key="5">
    <source>
        <dbReference type="ARBA" id="ARBA00023288"/>
    </source>
</evidence>
<feature type="signal peptide" evidence="6">
    <location>
        <begin position="1"/>
        <end position="19"/>
    </location>
</feature>
<keyword evidence="1" id="KW-1003">Cell membrane</keyword>
<reference evidence="7 8" key="1">
    <citation type="submission" date="2015-02" db="EMBL/GenBank/DDBJ databases">
        <title>Evolution of amylase-binding proteins of oral streptococcal species.</title>
        <authorList>
            <person name="Haase E.M."/>
        </authorList>
    </citation>
    <scope>NUCLEOTIDE SEQUENCE [LARGE SCALE GENOMIC DNA]</scope>
    <source>
        <strain evidence="8">UB10712</strain>
    </source>
</reference>
<dbReference type="InterPro" id="IPR050490">
    <property type="entry name" value="Bact_solute-bd_prot1"/>
</dbReference>
<gene>
    <name evidence="7" type="ORF">TZ88_01982</name>
</gene>
<feature type="chain" id="PRO_5044217647" evidence="6">
    <location>
        <begin position="20"/>
        <end position="440"/>
    </location>
</feature>
<keyword evidence="2 6" id="KW-0732">Signal</keyword>
<dbReference type="Pfam" id="PF01547">
    <property type="entry name" value="SBP_bac_1"/>
    <property type="match status" value="1"/>
</dbReference>
<proteinExistence type="predicted"/>
<dbReference type="PANTHER" id="PTHR43649:SF33">
    <property type="entry name" value="POLYGALACTURONAN_RHAMNOGALACTURONAN-BINDING PROTEIN YTCQ"/>
    <property type="match status" value="1"/>
</dbReference>
<keyword evidence="4" id="KW-0564">Palmitate</keyword>
<keyword evidence="5" id="KW-0449">Lipoprotein</keyword>
<comment type="caution">
    <text evidence="7">The sequence shown here is derived from an EMBL/GenBank/DDBJ whole genome shotgun (WGS) entry which is preliminary data.</text>
</comment>
<organism evidence="7 8">
    <name type="scientific">Streptococcus gordonii</name>
    <dbReference type="NCBI Taxonomy" id="1302"/>
    <lineage>
        <taxon>Bacteria</taxon>
        <taxon>Bacillati</taxon>
        <taxon>Bacillota</taxon>
        <taxon>Bacilli</taxon>
        <taxon>Lactobacillales</taxon>
        <taxon>Streptococcaceae</taxon>
        <taxon>Streptococcus</taxon>
    </lineage>
</organism>
<dbReference type="Proteomes" id="UP000033375">
    <property type="component" value="Unassembled WGS sequence"/>
</dbReference>
<evidence type="ECO:0000256" key="2">
    <source>
        <dbReference type="ARBA" id="ARBA00022729"/>
    </source>
</evidence>
<dbReference type="RefSeq" id="WP_012000694.1">
    <property type="nucleotide sequence ID" value="NZ_CP012648.1"/>
</dbReference>
<dbReference type="CDD" id="cd13585">
    <property type="entry name" value="PBP2_TMBP_like"/>
    <property type="match status" value="1"/>
</dbReference>
<dbReference type="Gene3D" id="3.40.190.10">
    <property type="entry name" value="Periplasmic binding protein-like II"/>
    <property type="match status" value="1"/>
</dbReference>
<keyword evidence="3" id="KW-0472">Membrane</keyword>